<dbReference type="Proteomes" id="UP001203410">
    <property type="component" value="Unassembled WGS sequence"/>
</dbReference>
<proteinExistence type="predicted"/>
<comment type="caution">
    <text evidence="2">The sequence shown here is derived from an EMBL/GenBank/DDBJ whole genome shotgun (WGS) entry which is preliminary data.</text>
</comment>
<name>A0ABT0RTL3_9SPHN</name>
<evidence type="ECO:0000313" key="3">
    <source>
        <dbReference type="Proteomes" id="UP001203410"/>
    </source>
</evidence>
<evidence type="ECO:0000256" key="1">
    <source>
        <dbReference type="SAM" id="Phobius"/>
    </source>
</evidence>
<dbReference type="EMBL" id="JAMGBA010000001">
    <property type="protein sequence ID" value="MCL6698249.1"/>
    <property type="molecule type" value="Genomic_DNA"/>
</dbReference>
<sequence length="227" mass="25214">MFHAVRQWWSNGRGKVTARLFLFEFLVVMAGVLAAQWLQQRQQQLSLREDARSLLAASRESHEYMIARSLHWRIHGPCVIARAEAIARAAGEGRIMTRAEIGRPALPSTDVVNWTPALVGAAIDLMGTAKVADYQQLEANALIIDGITDRISGDWAIFNLLDPAYGKPSPQDFANVRLAAIRVASNVRVLQFKYGEDEPVARRLGLKPSPDFGTGVFDSCGMLRNWK</sequence>
<accession>A0ABT0RTL3</accession>
<protein>
    <submittedName>
        <fullName evidence="2">Uncharacterized protein</fullName>
    </submittedName>
</protein>
<keyword evidence="1" id="KW-1133">Transmembrane helix</keyword>
<keyword evidence="1" id="KW-0472">Membrane</keyword>
<gene>
    <name evidence="2" type="ORF">LZ496_05565</name>
</gene>
<organism evidence="2 3">
    <name type="scientific">Sphingomonas caseinilyticus</name>
    <dbReference type="NCBI Taxonomy" id="2908205"/>
    <lineage>
        <taxon>Bacteria</taxon>
        <taxon>Pseudomonadati</taxon>
        <taxon>Pseudomonadota</taxon>
        <taxon>Alphaproteobacteria</taxon>
        <taxon>Sphingomonadales</taxon>
        <taxon>Sphingomonadaceae</taxon>
        <taxon>Sphingomonas</taxon>
    </lineage>
</organism>
<keyword evidence="1" id="KW-0812">Transmembrane</keyword>
<keyword evidence="3" id="KW-1185">Reference proteome</keyword>
<feature type="transmembrane region" description="Helical" evidence="1">
    <location>
        <begin position="20"/>
        <end position="38"/>
    </location>
</feature>
<evidence type="ECO:0000313" key="2">
    <source>
        <dbReference type="EMBL" id="MCL6698249.1"/>
    </source>
</evidence>
<reference evidence="2 3" key="1">
    <citation type="submission" date="2022-05" db="EMBL/GenBank/DDBJ databases">
        <authorList>
            <person name="Jo J.-H."/>
            <person name="Im W.-T."/>
        </authorList>
    </citation>
    <scope>NUCLEOTIDE SEQUENCE [LARGE SCALE GENOMIC DNA]</scope>
    <source>
        <strain evidence="2 3">NSE70-1</strain>
    </source>
</reference>
<dbReference type="RefSeq" id="WP_249903595.1">
    <property type="nucleotide sequence ID" value="NZ_JAMGBA010000001.1"/>
</dbReference>